<dbReference type="PROSITE" id="PS00557">
    <property type="entry name" value="FMN_HYDROXY_ACID_DH_1"/>
    <property type="match status" value="1"/>
</dbReference>
<gene>
    <name evidence="4" type="ORF">MSP7336_01504</name>
</gene>
<reference evidence="4 5" key="1">
    <citation type="submission" date="2018-05" db="EMBL/GenBank/DDBJ databases">
        <authorList>
            <consortium name="IHU Genomes"/>
        </authorList>
    </citation>
    <scope>NUCLEOTIDE SEQUENCE [LARGE SCALE GENOMIC DNA]</scope>
    <source>
        <strain evidence="4 5">P7336</strain>
    </source>
</reference>
<dbReference type="PANTHER" id="PTHR10578:SF143">
    <property type="entry name" value="FMN-DEPENDENT ALPHA-HYDROXY ACID DEHYDROGENASE PB1A11.03"/>
    <property type="match status" value="1"/>
</dbReference>
<dbReference type="EMBL" id="UEGW01000001">
    <property type="protein sequence ID" value="SRX93267.1"/>
    <property type="molecule type" value="Genomic_DNA"/>
</dbReference>
<dbReference type="Proteomes" id="UP000252015">
    <property type="component" value="Unassembled WGS sequence"/>
</dbReference>
<dbReference type="InterPro" id="IPR000262">
    <property type="entry name" value="FMN-dep_DH"/>
</dbReference>
<dbReference type="Pfam" id="PF01070">
    <property type="entry name" value="FMN_dh"/>
    <property type="match status" value="1"/>
</dbReference>
<dbReference type="Gene3D" id="3.20.20.70">
    <property type="entry name" value="Aldolase class I"/>
    <property type="match status" value="1"/>
</dbReference>
<sequence length="189" mass="20225">MMRGDCIANYTSDPRFLELAGVTSEKDLDPMHAGAVWLEVFANPRFTWDDITWVRQLTELPLIVKGICMPDDAARARQLGVDVIACSNHGGRQANGGVPAICHLETVLDAAGDLPVTFDSGIRDGVDVLRAIGLGAALVGIGRPYAYGLAVGGREGLRTVVSQILAEADLTMAVDCYTDLTQLALERLD</sequence>
<evidence type="ECO:0000256" key="2">
    <source>
        <dbReference type="ARBA" id="ARBA00023002"/>
    </source>
</evidence>
<keyword evidence="5" id="KW-1185">Reference proteome</keyword>
<evidence type="ECO:0000256" key="1">
    <source>
        <dbReference type="ARBA" id="ARBA00001917"/>
    </source>
</evidence>
<keyword evidence="2" id="KW-0560">Oxidoreductase</keyword>
<dbReference type="STRING" id="29313.BHQ16_03915"/>
<dbReference type="SUPFAM" id="SSF51395">
    <property type="entry name" value="FMN-linked oxidoreductases"/>
    <property type="match status" value="1"/>
</dbReference>
<accession>A0A375YWR7</accession>
<comment type="cofactor">
    <cofactor evidence="1">
        <name>FMN</name>
        <dbReference type="ChEBI" id="CHEBI:58210"/>
    </cofactor>
</comment>
<organism evidence="4 5">
    <name type="scientific">Mycobacterium shimoidei</name>
    <dbReference type="NCBI Taxonomy" id="29313"/>
    <lineage>
        <taxon>Bacteria</taxon>
        <taxon>Bacillati</taxon>
        <taxon>Actinomycetota</taxon>
        <taxon>Actinomycetes</taxon>
        <taxon>Mycobacteriales</taxon>
        <taxon>Mycobacteriaceae</taxon>
        <taxon>Mycobacterium</taxon>
    </lineage>
</organism>
<dbReference type="AlphaFoldDB" id="A0A375YWR7"/>
<keyword evidence="4" id="KW-0503">Monooxygenase</keyword>
<proteinExistence type="predicted"/>
<evidence type="ECO:0000313" key="5">
    <source>
        <dbReference type="Proteomes" id="UP000252015"/>
    </source>
</evidence>
<feature type="domain" description="FMN hydroxy acid dehydrogenase" evidence="3">
    <location>
        <begin position="1"/>
        <end position="189"/>
    </location>
</feature>
<name>A0A375YWR7_MYCSH</name>
<protein>
    <submittedName>
        <fullName evidence="4">Lactate 2-monooxygenase [Tsukamurella paurometabola DSM]</fullName>
    </submittedName>
</protein>
<evidence type="ECO:0000313" key="4">
    <source>
        <dbReference type="EMBL" id="SRX93267.1"/>
    </source>
</evidence>
<evidence type="ECO:0000259" key="3">
    <source>
        <dbReference type="PROSITE" id="PS51349"/>
    </source>
</evidence>
<dbReference type="InterPro" id="IPR013785">
    <property type="entry name" value="Aldolase_TIM"/>
</dbReference>
<dbReference type="InterPro" id="IPR037396">
    <property type="entry name" value="FMN_HAD"/>
</dbReference>
<dbReference type="PANTHER" id="PTHR10578">
    <property type="entry name" value="S -2-HYDROXY-ACID OXIDASE-RELATED"/>
    <property type="match status" value="1"/>
</dbReference>
<dbReference type="PROSITE" id="PS51349">
    <property type="entry name" value="FMN_HYDROXY_ACID_DH_2"/>
    <property type="match status" value="1"/>
</dbReference>
<dbReference type="GO" id="GO:0004497">
    <property type="term" value="F:monooxygenase activity"/>
    <property type="evidence" value="ECO:0007669"/>
    <property type="project" value="UniProtKB-KW"/>
</dbReference>
<dbReference type="InterPro" id="IPR008259">
    <property type="entry name" value="FMN_hydac_DH_AS"/>
</dbReference>